<evidence type="ECO:0000256" key="5">
    <source>
        <dbReference type="SAM" id="SignalP"/>
    </source>
</evidence>
<keyword evidence="3" id="KW-0833">Ubl conjugation pathway</keyword>
<dbReference type="InterPro" id="IPR006626">
    <property type="entry name" value="PbH1"/>
</dbReference>
<accession>A0A9X2MN42</accession>
<feature type="transmembrane region" description="Helical" evidence="4">
    <location>
        <begin position="425"/>
        <end position="443"/>
    </location>
</feature>
<evidence type="ECO:0000256" key="4">
    <source>
        <dbReference type="SAM" id="Phobius"/>
    </source>
</evidence>
<feature type="signal peptide" evidence="5">
    <location>
        <begin position="1"/>
        <end position="19"/>
    </location>
</feature>
<dbReference type="Proteomes" id="UP001141950">
    <property type="component" value="Unassembled WGS sequence"/>
</dbReference>
<dbReference type="RefSeq" id="WP_257442474.1">
    <property type="nucleotide sequence ID" value="NZ_JANIPJ010000002.1"/>
</dbReference>
<organism evidence="7 8">
    <name type="scientific">Paenibacillus soyae</name>
    <dbReference type="NCBI Taxonomy" id="2969249"/>
    <lineage>
        <taxon>Bacteria</taxon>
        <taxon>Bacillati</taxon>
        <taxon>Bacillota</taxon>
        <taxon>Bacilli</taxon>
        <taxon>Bacillales</taxon>
        <taxon>Paenibacillaceae</taxon>
        <taxon>Paenibacillus</taxon>
    </lineage>
</organism>
<dbReference type="InterPro" id="IPR022441">
    <property type="entry name" value="Para_beta_helix_rpt-2"/>
</dbReference>
<dbReference type="NCBIfam" id="TIGR03804">
    <property type="entry name" value="para_beta_helix"/>
    <property type="match status" value="2"/>
</dbReference>
<keyword evidence="5" id="KW-0732">Signal</keyword>
<evidence type="ECO:0000256" key="2">
    <source>
        <dbReference type="ARBA" id="ARBA00022737"/>
    </source>
</evidence>
<gene>
    <name evidence="7" type="ORF">NQZ67_02585</name>
</gene>
<keyword evidence="2" id="KW-0677">Repeat</keyword>
<proteinExistence type="predicted"/>
<evidence type="ECO:0000259" key="6">
    <source>
        <dbReference type="SMART" id="SM00722"/>
    </source>
</evidence>
<dbReference type="InterPro" id="IPR011050">
    <property type="entry name" value="Pectin_lyase_fold/virulence"/>
</dbReference>
<dbReference type="PANTHER" id="PTHR22990:SF15">
    <property type="entry name" value="F-BOX ONLY PROTEIN 10"/>
    <property type="match status" value="1"/>
</dbReference>
<keyword evidence="4" id="KW-1133">Transmembrane helix</keyword>
<dbReference type="InterPro" id="IPR012334">
    <property type="entry name" value="Pectin_lyas_fold"/>
</dbReference>
<dbReference type="InterPro" id="IPR007742">
    <property type="entry name" value="NosD_dom"/>
</dbReference>
<sequence>MKVAASLAVMLIALLCSNAGILNSVEAAKQNETDSDLQARIDQAKAGDIITLASGEYEGPLTISKPLTLEAEPGAEVTIANKSEQPAVTVASHDVTLTGFRINDAAMKEQPSILINRSQSFRLANLEIETGSYGIRMADSNQGEIRNTLIEWAGERADAPVKLSEKGNGIDLYQSHDNVLEGNTIIAMHDGIYMENSDRNTVAANRFERLRYGVHCMYTVGTVIRDNAGEYNITGAMIMAVREVEVSSNRFAKQNENVNSQGILLFDAESSVIRDNVTEGNRVGLYVEQSARNTITGNRVIGNYIGLQLLKAEDNQITDNLFVGNVVQAEAKQSVRNELSANYWDAFQGIDTDGDGGSDIRYAISPFFQSVVKAKPAFQLFFQAPSFQFLEQLFQSDKEAWTKDAEPLMAPSGATAVQAAGEDHGLSMAVSIMLLCAAVAILIKTGVKK</sequence>
<dbReference type="PANTHER" id="PTHR22990">
    <property type="entry name" value="F-BOX ONLY PROTEIN"/>
    <property type="match status" value="1"/>
</dbReference>
<dbReference type="AlphaFoldDB" id="A0A9X2MN42"/>
<comment type="pathway">
    <text evidence="1">Protein modification; protein ubiquitination.</text>
</comment>
<evidence type="ECO:0000313" key="8">
    <source>
        <dbReference type="Proteomes" id="UP001141950"/>
    </source>
</evidence>
<feature type="domain" description="Carbohydrate-binding/sugar hydrolysis" evidence="6">
    <location>
        <begin position="44"/>
        <end position="217"/>
    </location>
</feature>
<name>A0A9X2MN42_9BACL</name>
<evidence type="ECO:0000256" key="3">
    <source>
        <dbReference type="ARBA" id="ARBA00022786"/>
    </source>
</evidence>
<dbReference type="SMART" id="SM00710">
    <property type="entry name" value="PbH1"/>
    <property type="match status" value="6"/>
</dbReference>
<dbReference type="InterPro" id="IPR051550">
    <property type="entry name" value="SCF-Subunits/Alg-Epimerases"/>
</dbReference>
<dbReference type="InterPro" id="IPR006633">
    <property type="entry name" value="Carb-bd_sugar_hydrolysis-dom"/>
</dbReference>
<evidence type="ECO:0000313" key="7">
    <source>
        <dbReference type="EMBL" id="MCR2802758.1"/>
    </source>
</evidence>
<dbReference type="Gene3D" id="2.160.20.10">
    <property type="entry name" value="Single-stranded right-handed beta-helix, Pectin lyase-like"/>
    <property type="match status" value="1"/>
</dbReference>
<evidence type="ECO:0000256" key="1">
    <source>
        <dbReference type="ARBA" id="ARBA00004906"/>
    </source>
</evidence>
<feature type="domain" description="Carbohydrate-binding/sugar hydrolysis" evidence="6">
    <location>
        <begin position="218"/>
        <end position="360"/>
    </location>
</feature>
<keyword evidence="4" id="KW-0812">Transmembrane</keyword>
<dbReference type="SMART" id="SM00722">
    <property type="entry name" value="CASH"/>
    <property type="match status" value="2"/>
</dbReference>
<dbReference type="SUPFAM" id="SSF51126">
    <property type="entry name" value="Pectin lyase-like"/>
    <property type="match status" value="1"/>
</dbReference>
<keyword evidence="8" id="KW-1185">Reference proteome</keyword>
<dbReference type="Pfam" id="PF05048">
    <property type="entry name" value="NosD"/>
    <property type="match status" value="1"/>
</dbReference>
<keyword evidence="4" id="KW-0472">Membrane</keyword>
<reference evidence="7" key="1">
    <citation type="submission" date="2022-08" db="EMBL/GenBank/DDBJ databases">
        <title>The genomic sequence of strain Paenibacillus sp. SCIV0701.</title>
        <authorList>
            <person name="Zhao H."/>
        </authorList>
    </citation>
    <scope>NUCLEOTIDE SEQUENCE</scope>
    <source>
        <strain evidence="7">SCIV0701</strain>
    </source>
</reference>
<feature type="chain" id="PRO_5040878398" evidence="5">
    <location>
        <begin position="20"/>
        <end position="449"/>
    </location>
</feature>
<comment type="caution">
    <text evidence="7">The sequence shown here is derived from an EMBL/GenBank/DDBJ whole genome shotgun (WGS) entry which is preliminary data.</text>
</comment>
<dbReference type="EMBL" id="JANIPJ010000002">
    <property type="protein sequence ID" value="MCR2802758.1"/>
    <property type="molecule type" value="Genomic_DNA"/>
</dbReference>
<protein>
    <submittedName>
        <fullName evidence="7">Right-handed parallel beta-helix repeat-containing protein</fullName>
    </submittedName>
</protein>